<keyword evidence="8" id="KW-1185">Reference proteome</keyword>
<sequence>CLICFIHQFFYLQLLACQEPPPRRVKEVPTERWDKPPYPHGTQVTYRCRPGYIKLGRIVFECADGVWEQRLPATECRIFCILTFLFENLFYRIDLRMAGFFHSFCSVLFCFPVAKCLPVQAPENGRIIVTGAFELGREYSFGQVVNFECNAKHRLVGSKEIICSSNGKWNSDVPQCQEINCDVPKILHGYIRSPKRLYKESEQLQFACDEGYRHGERPDAQCTESGWNPIPYCTEIVCSPPRIPNGNFRPQKDNYVVGDIITVQCNTGYHFKTLTGKSTAECTRDGWVPVPGCVQKPCDYPAIENGKLSESLEYHKNYYFPASVGQHVDYHCVDGYSTPSGYHWVRIVCSGRGWFPEPKCLKICNARQPENGYFSQSWKKAYKEGERAKYVCNTDYQTEHEGGEVTCTKNGWSSPPRCIRQSECACILLRFLAKTSKSIITSPTLIRHHRLVNLSLSALRLKHNAVLL</sequence>
<reference evidence="7" key="1">
    <citation type="submission" date="2025-08" db="UniProtKB">
        <authorList>
            <consortium name="Ensembl"/>
        </authorList>
    </citation>
    <scope>IDENTIFICATION</scope>
</reference>
<dbReference type="SMART" id="SM00032">
    <property type="entry name" value="CCP"/>
    <property type="match status" value="6"/>
</dbReference>
<dbReference type="Pfam" id="PF00084">
    <property type="entry name" value="Sushi"/>
    <property type="match status" value="6"/>
</dbReference>
<dbReference type="AlphaFoldDB" id="A0A8C8E558"/>
<feature type="domain" description="Sushi" evidence="6">
    <location>
        <begin position="15"/>
        <end position="78"/>
    </location>
</feature>
<dbReference type="Ensembl" id="ENSOSUT00000001954.1">
    <property type="protein sequence ID" value="ENSOSUP00000001917.1"/>
    <property type="gene ID" value="ENSOSUG00000001336.1"/>
</dbReference>
<dbReference type="PROSITE" id="PS50923">
    <property type="entry name" value="SUSHI"/>
    <property type="match status" value="5"/>
</dbReference>
<evidence type="ECO:0000256" key="2">
    <source>
        <dbReference type="ARBA" id="ARBA00022729"/>
    </source>
</evidence>
<feature type="disulfide bond" evidence="4">
    <location>
        <begin position="149"/>
        <end position="176"/>
    </location>
</feature>
<dbReference type="InterPro" id="IPR035976">
    <property type="entry name" value="Sushi/SCR/CCP_sf"/>
</dbReference>
<protein>
    <recommendedName>
        <fullName evidence="6">Sushi domain-containing protein</fullName>
    </recommendedName>
</protein>
<evidence type="ECO:0000256" key="5">
    <source>
        <dbReference type="SAM" id="SignalP"/>
    </source>
</evidence>
<dbReference type="Proteomes" id="UP000694552">
    <property type="component" value="Unplaced"/>
</dbReference>
<evidence type="ECO:0000256" key="1">
    <source>
        <dbReference type="ARBA" id="ARBA00022659"/>
    </source>
</evidence>
<dbReference type="Gene3D" id="2.10.70.10">
    <property type="entry name" value="Complement Module, domain 1"/>
    <property type="match status" value="6"/>
</dbReference>
<feature type="chain" id="PRO_5034146082" description="Sushi domain-containing protein" evidence="5">
    <location>
        <begin position="18"/>
        <end position="468"/>
    </location>
</feature>
<dbReference type="InterPro" id="IPR000436">
    <property type="entry name" value="Sushi_SCR_CCP_dom"/>
</dbReference>
<feature type="signal peptide" evidence="5">
    <location>
        <begin position="1"/>
        <end position="17"/>
    </location>
</feature>
<reference evidence="7" key="2">
    <citation type="submission" date="2025-09" db="UniProtKB">
        <authorList>
            <consortium name="Ensembl"/>
        </authorList>
    </citation>
    <scope>IDENTIFICATION</scope>
</reference>
<keyword evidence="3 4" id="KW-1015">Disulfide bond</keyword>
<dbReference type="PANTHER" id="PTHR45785">
    <property type="entry name" value="COMPLEMENT FACTOR H-RELATED"/>
    <property type="match status" value="1"/>
</dbReference>
<keyword evidence="2 5" id="KW-0732">Signal</keyword>
<evidence type="ECO:0000313" key="8">
    <source>
        <dbReference type="Proteomes" id="UP000694552"/>
    </source>
</evidence>
<keyword evidence="1 4" id="KW-0768">Sushi</keyword>
<dbReference type="PANTHER" id="PTHR45785:SF7">
    <property type="entry name" value="COMPLEMENT FACTOR H"/>
    <property type="match status" value="1"/>
</dbReference>
<accession>A0A8C8E558</accession>
<dbReference type="InterPro" id="IPR051503">
    <property type="entry name" value="ComplSys_Reg/VirEntry_Med"/>
</dbReference>
<feature type="domain" description="Sushi" evidence="6">
    <location>
        <begin position="236"/>
        <end position="295"/>
    </location>
</feature>
<feature type="domain" description="Sushi" evidence="6">
    <location>
        <begin position="179"/>
        <end position="235"/>
    </location>
</feature>
<name>A0A8C8E558_9STRI</name>
<feature type="domain" description="Sushi" evidence="6">
    <location>
        <begin position="362"/>
        <end position="420"/>
    </location>
</feature>
<evidence type="ECO:0000259" key="6">
    <source>
        <dbReference type="PROSITE" id="PS50923"/>
    </source>
</evidence>
<dbReference type="CDD" id="cd00033">
    <property type="entry name" value="CCP"/>
    <property type="match status" value="4"/>
</dbReference>
<evidence type="ECO:0000313" key="7">
    <source>
        <dbReference type="Ensembl" id="ENSOSUP00000001917.1"/>
    </source>
</evidence>
<comment type="caution">
    <text evidence="4">Lacks conserved residue(s) required for the propagation of feature annotation.</text>
</comment>
<evidence type="ECO:0000256" key="4">
    <source>
        <dbReference type="PROSITE-ProRule" id="PRU00302"/>
    </source>
</evidence>
<organism evidence="7 8">
    <name type="scientific">Otus sunia</name>
    <name type="common">Oriental scops-owl</name>
    <dbReference type="NCBI Taxonomy" id="257818"/>
    <lineage>
        <taxon>Eukaryota</taxon>
        <taxon>Metazoa</taxon>
        <taxon>Chordata</taxon>
        <taxon>Craniata</taxon>
        <taxon>Vertebrata</taxon>
        <taxon>Euteleostomi</taxon>
        <taxon>Archelosauria</taxon>
        <taxon>Archosauria</taxon>
        <taxon>Dinosauria</taxon>
        <taxon>Saurischia</taxon>
        <taxon>Theropoda</taxon>
        <taxon>Coelurosauria</taxon>
        <taxon>Aves</taxon>
        <taxon>Neognathae</taxon>
        <taxon>Neoaves</taxon>
        <taxon>Telluraves</taxon>
        <taxon>Strigiformes</taxon>
        <taxon>Strigidae</taxon>
        <taxon>Otus</taxon>
    </lineage>
</organism>
<evidence type="ECO:0000256" key="3">
    <source>
        <dbReference type="ARBA" id="ARBA00023157"/>
    </source>
</evidence>
<feature type="disulfide bond" evidence="4">
    <location>
        <begin position="364"/>
        <end position="407"/>
    </location>
</feature>
<proteinExistence type="predicted"/>
<dbReference type="SUPFAM" id="SSF57535">
    <property type="entry name" value="Complement control module/SCR domain"/>
    <property type="match status" value="6"/>
</dbReference>
<feature type="domain" description="Sushi" evidence="6">
    <location>
        <begin position="114"/>
        <end position="178"/>
    </location>
</feature>